<evidence type="ECO:0000256" key="4">
    <source>
        <dbReference type="ARBA" id="ARBA00022741"/>
    </source>
</evidence>
<dbReference type="PROSITE" id="PS50929">
    <property type="entry name" value="ABC_TM1F"/>
    <property type="match status" value="1"/>
</dbReference>
<evidence type="ECO:0000256" key="8">
    <source>
        <dbReference type="SAM" id="Phobius"/>
    </source>
</evidence>
<reference evidence="11 12" key="1">
    <citation type="submission" date="2013-12" db="EMBL/GenBank/DDBJ databases">
        <title>NBRP : Genome information of microbial organism related human and environment.</title>
        <authorList>
            <person name="Hattori M."/>
            <person name="Oshima K."/>
            <person name="Inaba H."/>
            <person name="Suda W."/>
            <person name="Sakamoto M."/>
            <person name="Iino T."/>
            <person name="Kitahara M."/>
            <person name="Oshida Y."/>
            <person name="Iida T."/>
            <person name="Kudo T."/>
            <person name="Itoh T."/>
            <person name="Ahmed I."/>
            <person name="Ohkuma M."/>
        </authorList>
    </citation>
    <scope>NUCLEOTIDE SEQUENCE [LARGE SCALE GENOMIC DNA]</scope>
    <source>
        <strain evidence="11 12">JCM 21738</strain>
    </source>
</reference>
<dbReference type="InterPro" id="IPR036640">
    <property type="entry name" value="ABC1_TM_sf"/>
</dbReference>
<dbReference type="InterPro" id="IPR003439">
    <property type="entry name" value="ABC_transporter-like_ATP-bd"/>
</dbReference>
<dbReference type="GO" id="GO:0005886">
    <property type="term" value="C:plasma membrane"/>
    <property type="evidence" value="ECO:0007669"/>
    <property type="project" value="UniProtKB-SubCell"/>
</dbReference>
<dbReference type="Proteomes" id="UP000018949">
    <property type="component" value="Unassembled WGS sequence"/>
</dbReference>
<name>W4RTF1_9BACI</name>
<feature type="domain" description="ABC transporter" evidence="9">
    <location>
        <begin position="363"/>
        <end position="597"/>
    </location>
</feature>
<feature type="transmembrane region" description="Helical" evidence="8">
    <location>
        <begin position="296"/>
        <end position="314"/>
    </location>
</feature>
<dbReference type="SUPFAM" id="SSF52540">
    <property type="entry name" value="P-loop containing nucleoside triphosphate hydrolases"/>
    <property type="match status" value="1"/>
</dbReference>
<keyword evidence="6 8" id="KW-1133">Transmembrane helix</keyword>
<keyword evidence="4" id="KW-0547">Nucleotide-binding</keyword>
<evidence type="ECO:0000259" key="10">
    <source>
        <dbReference type="PROSITE" id="PS50929"/>
    </source>
</evidence>
<feature type="transmembrane region" description="Helical" evidence="8">
    <location>
        <begin position="186"/>
        <end position="204"/>
    </location>
</feature>
<evidence type="ECO:0000313" key="12">
    <source>
        <dbReference type="Proteomes" id="UP000018949"/>
    </source>
</evidence>
<feature type="transmembrane region" description="Helical" evidence="8">
    <location>
        <begin position="157"/>
        <end position="180"/>
    </location>
</feature>
<dbReference type="GO" id="GO:0016887">
    <property type="term" value="F:ATP hydrolysis activity"/>
    <property type="evidence" value="ECO:0007669"/>
    <property type="project" value="InterPro"/>
</dbReference>
<keyword evidence="3 8" id="KW-0812">Transmembrane</keyword>
<dbReference type="InterPro" id="IPR011527">
    <property type="entry name" value="ABC1_TM_dom"/>
</dbReference>
<sequence>MSKKRNSKVLNRFHYSTDQVIDKPFNWKQMTRLFGYMLPYKKNLVPLSIAMVLITTAVRLVIPILIGIYTLDRAVKNKDANMLLWLVALIGGLYTASYVANFFRIRWMNQLGQNVIYDLRKHLFTHVQNLSHRFFDQRSAGSILVRIMNDINSLQELFTNGVINLLMDIVLLIGIFFILFSLSPQLTLAIMIILPIMFLISTKLRKNIRRSWQDVRMKQSKLNSHLNESIQGIRVTQSFTQEKENMAFFDGVNDETFQSWKSASQKNAMFRPMVELTNALGTAVLIWYGASLIQNGTISIGVFVSFAFYLGMFWEPISRLGQVYNQLLMGMASSERIFEFLDEKPIVSESDQPVELEDIRGEIKFEKVVFSYDDKRTALKGVSLEMKEGQTVALVGHTGSGKTTIANLISRFYDPTSGRVLVDGHDLKEVSIGSLRKHISIVLQDTFIFSGTIYDNILFGRPDATEEEVRAAAEAAGASEFIKKLPNGYKTEVEERGNILSVGERQLLSFARALLANPRILIMDEATASIDTETEVKIQKALKTLLKGRTAIIIAHRLSTIREADNIFVLENGMIIERGNHAQLMELEGEYHDLVKAQFNMLDAV</sequence>
<dbReference type="AlphaFoldDB" id="W4RTF1"/>
<dbReference type="Gene3D" id="3.40.50.300">
    <property type="entry name" value="P-loop containing nucleotide triphosphate hydrolases"/>
    <property type="match status" value="1"/>
</dbReference>
<dbReference type="FunFam" id="3.40.50.300:FF:000287">
    <property type="entry name" value="Multidrug ABC transporter ATP-binding protein"/>
    <property type="match status" value="1"/>
</dbReference>
<feature type="transmembrane region" description="Helical" evidence="8">
    <location>
        <begin position="44"/>
        <end position="71"/>
    </location>
</feature>
<dbReference type="SMART" id="SM00382">
    <property type="entry name" value="AAA"/>
    <property type="match status" value="1"/>
</dbReference>
<dbReference type="Pfam" id="PF00664">
    <property type="entry name" value="ABC_membrane"/>
    <property type="match status" value="1"/>
</dbReference>
<dbReference type="EMBL" id="BAUW01000092">
    <property type="protein sequence ID" value="GAE47700.1"/>
    <property type="molecule type" value="Genomic_DNA"/>
</dbReference>
<feature type="domain" description="ABC transmembrane type-1" evidence="10">
    <location>
        <begin position="47"/>
        <end position="329"/>
    </location>
</feature>
<dbReference type="PROSITE" id="PS00211">
    <property type="entry name" value="ABC_TRANSPORTER_1"/>
    <property type="match status" value="1"/>
</dbReference>
<dbReference type="InterPro" id="IPR003593">
    <property type="entry name" value="AAA+_ATPase"/>
</dbReference>
<keyword evidence="5" id="KW-0067">ATP-binding</keyword>
<dbReference type="GO" id="GO:0015421">
    <property type="term" value="F:ABC-type oligopeptide transporter activity"/>
    <property type="evidence" value="ECO:0007669"/>
    <property type="project" value="TreeGrafter"/>
</dbReference>
<gene>
    <name evidence="11" type="ORF">JCM21738_4708</name>
</gene>
<protein>
    <submittedName>
        <fullName evidence="11">ABC transporter</fullName>
    </submittedName>
</protein>
<dbReference type="Gene3D" id="1.20.1560.10">
    <property type="entry name" value="ABC transporter type 1, transmembrane domain"/>
    <property type="match status" value="1"/>
</dbReference>
<dbReference type="Pfam" id="PF00005">
    <property type="entry name" value="ABC_tran"/>
    <property type="match status" value="1"/>
</dbReference>
<feature type="transmembrane region" description="Helical" evidence="8">
    <location>
        <begin position="83"/>
        <end position="103"/>
    </location>
</feature>
<evidence type="ECO:0000256" key="1">
    <source>
        <dbReference type="ARBA" id="ARBA00004651"/>
    </source>
</evidence>
<accession>W4RTF1</accession>
<dbReference type="InterPro" id="IPR017871">
    <property type="entry name" value="ABC_transporter-like_CS"/>
</dbReference>
<evidence type="ECO:0000313" key="11">
    <source>
        <dbReference type="EMBL" id="GAE47700.1"/>
    </source>
</evidence>
<keyword evidence="12" id="KW-1185">Reference proteome</keyword>
<evidence type="ECO:0000256" key="6">
    <source>
        <dbReference type="ARBA" id="ARBA00022989"/>
    </source>
</evidence>
<dbReference type="PROSITE" id="PS50893">
    <property type="entry name" value="ABC_TRANSPORTER_2"/>
    <property type="match status" value="1"/>
</dbReference>
<organism evidence="11 12">
    <name type="scientific">Mesobacillus boroniphilus JCM 21738</name>
    <dbReference type="NCBI Taxonomy" id="1294265"/>
    <lineage>
        <taxon>Bacteria</taxon>
        <taxon>Bacillati</taxon>
        <taxon>Bacillota</taxon>
        <taxon>Bacilli</taxon>
        <taxon>Bacillales</taxon>
        <taxon>Bacillaceae</taxon>
        <taxon>Mesobacillus</taxon>
    </lineage>
</organism>
<dbReference type="CDD" id="cd03254">
    <property type="entry name" value="ABCC_Glucan_exporter_like"/>
    <property type="match status" value="1"/>
</dbReference>
<proteinExistence type="predicted"/>
<dbReference type="PANTHER" id="PTHR43394:SF1">
    <property type="entry name" value="ATP-BINDING CASSETTE SUB-FAMILY B MEMBER 10, MITOCHONDRIAL"/>
    <property type="match status" value="1"/>
</dbReference>
<keyword evidence="7 8" id="KW-0472">Membrane</keyword>
<evidence type="ECO:0000256" key="7">
    <source>
        <dbReference type="ARBA" id="ARBA00023136"/>
    </source>
</evidence>
<comment type="subcellular location">
    <subcellularLocation>
        <location evidence="1">Cell membrane</location>
        <topology evidence="1">Multi-pass membrane protein</topology>
    </subcellularLocation>
</comment>
<dbReference type="eggNOG" id="COG1132">
    <property type="taxonomic scope" value="Bacteria"/>
</dbReference>
<evidence type="ECO:0000256" key="5">
    <source>
        <dbReference type="ARBA" id="ARBA00022840"/>
    </source>
</evidence>
<keyword evidence="2" id="KW-0813">Transport</keyword>
<dbReference type="GO" id="GO:0005524">
    <property type="term" value="F:ATP binding"/>
    <property type="evidence" value="ECO:0007669"/>
    <property type="project" value="UniProtKB-KW"/>
</dbReference>
<dbReference type="SUPFAM" id="SSF90123">
    <property type="entry name" value="ABC transporter transmembrane region"/>
    <property type="match status" value="1"/>
</dbReference>
<evidence type="ECO:0000259" key="9">
    <source>
        <dbReference type="PROSITE" id="PS50893"/>
    </source>
</evidence>
<evidence type="ECO:0000256" key="3">
    <source>
        <dbReference type="ARBA" id="ARBA00022692"/>
    </source>
</evidence>
<evidence type="ECO:0000256" key="2">
    <source>
        <dbReference type="ARBA" id="ARBA00022448"/>
    </source>
</evidence>
<dbReference type="InterPro" id="IPR039421">
    <property type="entry name" value="Type_1_exporter"/>
</dbReference>
<dbReference type="InterPro" id="IPR027417">
    <property type="entry name" value="P-loop_NTPase"/>
</dbReference>
<dbReference type="PANTHER" id="PTHR43394">
    <property type="entry name" value="ATP-DEPENDENT PERMEASE MDL1, MITOCHONDRIAL"/>
    <property type="match status" value="1"/>
</dbReference>
<dbReference type="RefSeq" id="WP_023615080.1">
    <property type="nucleotide sequence ID" value="NZ_BAUW01000092.1"/>
</dbReference>
<comment type="caution">
    <text evidence="11">The sequence shown here is derived from an EMBL/GenBank/DDBJ whole genome shotgun (WGS) entry which is preliminary data.</text>
</comment>
<dbReference type="CDD" id="cd18545">
    <property type="entry name" value="ABC_6TM_YknV_like"/>
    <property type="match status" value="1"/>
</dbReference>